<dbReference type="PANTHER" id="PTHR31069">
    <property type="entry name" value="OLEATE-ACTIVATED TRANSCRIPTION FACTOR 1-RELATED"/>
    <property type="match status" value="1"/>
</dbReference>
<keyword evidence="8" id="KW-1185">Reference proteome</keyword>
<organism evidence="7 8">
    <name type="scientific">Tricholomella constricta</name>
    <dbReference type="NCBI Taxonomy" id="117010"/>
    <lineage>
        <taxon>Eukaryota</taxon>
        <taxon>Fungi</taxon>
        <taxon>Dikarya</taxon>
        <taxon>Basidiomycota</taxon>
        <taxon>Agaricomycotina</taxon>
        <taxon>Agaricomycetes</taxon>
        <taxon>Agaricomycetidae</taxon>
        <taxon>Agaricales</taxon>
        <taxon>Tricholomatineae</taxon>
        <taxon>Lyophyllaceae</taxon>
        <taxon>Tricholomella</taxon>
    </lineage>
</organism>
<dbReference type="PROSITE" id="PS00463">
    <property type="entry name" value="ZN2_CY6_FUNGAL_1"/>
    <property type="match status" value="1"/>
</dbReference>
<dbReference type="GO" id="GO:0005634">
    <property type="term" value="C:nucleus"/>
    <property type="evidence" value="ECO:0007669"/>
    <property type="project" value="TreeGrafter"/>
</dbReference>
<feature type="domain" description="Zn(2)-C6 fungal-type" evidence="6">
    <location>
        <begin position="64"/>
        <end position="94"/>
    </location>
</feature>
<dbReference type="SMART" id="SM00066">
    <property type="entry name" value="GAL4"/>
    <property type="match status" value="1"/>
</dbReference>
<dbReference type="InterPro" id="IPR050675">
    <property type="entry name" value="OAF3"/>
</dbReference>
<protein>
    <recommendedName>
        <fullName evidence="6">Zn(2)-C6 fungal-type domain-containing protein</fullName>
    </recommendedName>
</protein>
<evidence type="ECO:0000256" key="5">
    <source>
        <dbReference type="SAM" id="MobiDB-lite"/>
    </source>
</evidence>
<keyword evidence="1" id="KW-0805">Transcription regulation</keyword>
<feature type="region of interest" description="Disordered" evidence="5">
    <location>
        <begin position="26"/>
        <end position="56"/>
    </location>
</feature>
<dbReference type="AlphaFoldDB" id="A0A8H5HCW1"/>
<keyword evidence="2" id="KW-0238">DNA-binding</keyword>
<name>A0A8H5HCW1_9AGAR</name>
<gene>
    <name evidence="7" type="ORF">D9615_004095</name>
</gene>
<dbReference type="GO" id="GO:0008270">
    <property type="term" value="F:zinc ion binding"/>
    <property type="evidence" value="ECO:0007669"/>
    <property type="project" value="InterPro"/>
</dbReference>
<dbReference type="InterPro" id="IPR001138">
    <property type="entry name" value="Zn2Cys6_DnaBD"/>
</dbReference>
<evidence type="ECO:0000256" key="2">
    <source>
        <dbReference type="ARBA" id="ARBA00023125"/>
    </source>
</evidence>
<dbReference type="CDD" id="cd00067">
    <property type="entry name" value="GAL4"/>
    <property type="match status" value="1"/>
</dbReference>
<evidence type="ECO:0000313" key="8">
    <source>
        <dbReference type="Proteomes" id="UP000565441"/>
    </source>
</evidence>
<proteinExistence type="predicted"/>
<dbReference type="SUPFAM" id="SSF57701">
    <property type="entry name" value="Zn2/Cys6 DNA-binding domain"/>
    <property type="match status" value="1"/>
</dbReference>
<dbReference type="EMBL" id="JAACJP010000012">
    <property type="protein sequence ID" value="KAF5380969.1"/>
    <property type="molecule type" value="Genomic_DNA"/>
</dbReference>
<evidence type="ECO:0000256" key="1">
    <source>
        <dbReference type="ARBA" id="ARBA00023015"/>
    </source>
</evidence>
<dbReference type="Proteomes" id="UP000565441">
    <property type="component" value="Unassembled WGS sequence"/>
</dbReference>
<dbReference type="InterPro" id="IPR036864">
    <property type="entry name" value="Zn2-C6_fun-type_DNA-bd_sf"/>
</dbReference>
<dbReference type="Pfam" id="PF00172">
    <property type="entry name" value="Zn_clus"/>
    <property type="match status" value="1"/>
</dbReference>
<dbReference type="GO" id="GO:0000978">
    <property type="term" value="F:RNA polymerase II cis-regulatory region sequence-specific DNA binding"/>
    <property type="evidence" value="ECO:0007669"/>
    <property type="project" value="TreeGrafter"/>
</dbReference>
<keyword evidence="4" id="KW-0539">Nucleus</keyword>
<feature type="compositionally biased region" description="Basic and acidic residues" evidence="5">
    <location>
        <begin position="39"/>
        <end position="56"/>
    </location>
</feature>
<evidence type="ECO:0000256" key="4">
    <source>
        <dbReference type="ARBA" id="ARBA00023242"/>
    </source>
</evidence>
<dbReference type="PROSITE" id="PS50048">
    <property type="entry name" value="ZN2_CY6_FUNGAL_2"/>
    <property type="match status" value="1"/>
</dbReference>
<feature type="region of interest" description="Disordered" evidence="5">
    <location>
        <begin position="309"/>
        <end position="350"/>
    </location>
</feature>
<feature type="compositionally biased region" description="Polar residues" evidence="5">
    <location>
        <begin position="26"/>
        <end position="37"/>
    </location>
</feature>
<evidence type="ECO:0000256" key="3">
    <source>
        <dbReference type="ARBA" id="ARBA00023163"/>
    </source>
</evidence>
<accession>A0A8H5HCW1</accession>
<comment type="caution">
    <text evidence="7">The sequence shown here is derived from an EMBL/GenBank/DDBJ whole genome shotgun (WGS) entry which is preliminary data.</text>
</comment>
<keyword evidence="3" id="KW-0804">Transcription</keyword>
<reference evidence="7 8" key="1">
    <citation type="journal article" date="2020" name="ISME J.">
        <title>Uncovering the hidden diversity of litter-decomposition mechanisms in mushroom-forming fungi.</title>
        <authorList>
            <person name="Floudas D."/>
            <person name="Bentzer J."/>
            <person name="Ahren D."/>
            <person name="Johansson T."/>
            <person name="Persson P."/>
            <person name="Tunlid A."/>
        </authorList>
    </citation>
    <scope>NUCLEOTIDE SEQUENCE [LARGE SCALE GENOMIC DNA]</scope>
    <source>
        <strain evidence="7 8">CBS 661.87</strain>
    </source>
</reference>
<feature type="compositionally biased region" description="Low complexity" evidence="5">
    <location>
        <begin position="332"/>
        <end position="344"/>
    </location>
</feature>
<dbReference type="GO" id="GO:0045944">
    <property type="term" value="P:positive regulation of transcription by RNA polymerase II"/>
    <property type="evidence" value="ECO:0007669"/>
    <property type="project" value="TreeGrafter"/>
</dbReference>
<evidence type="ECO:0000313" key="7">
    <source>
        <dbReference type="EMBL" id="KAF5380969.1"/>
    </source>
</evidence>
<feature type="region of interest" description="Disordered" evidence="5">
    <location>
        <begin position="103"/>
        <end position="139"/>
    </location>
</feature>
<evidence type="ECO:0000259" key="6">
    <source>
        <dbReference type="PROSITE" id="PS50048"/>
    </source>
</evidence>
<sequence length="408" mass="45469">MCLRCRLNFGVQSLCQSSIYNPAPSFSNRPSRATMSDSDPAHPDPATLDHLRATPSERQRTVQACDKCRERKTKCSGEHPVCQRCHTRGLICQYSIREPRTRGPSKARLRNAVSTTDLRSSPKPRAFSHGAPHFEPERSRRQPYPLDEVLAGYPSLRRVPSIPRSFHPGPEVHMNAPAFEAVGETYMQPYAFDENSYQSPTFPPRHPQYIASNSQTPQWRDVRRVQSHSTLIGSSGGTFGQSTQVTYPPPHALENIERHASYGQWTSQERASPPPIPIFNTYESFAPQVAPPLEPQMSHLLSPKVHPWSYHSDGGSTGSEPISRSEPNVEYSPSSSEDVSGPSPRTSTYTAYDSEMNAGLHHVPSQNGCTPHFHGNPVYAAEHYTPQGTLARPASESNMHMQYQAVYP</sequence>
<dbReference type="GO" id="GO:0000981">
    <property type="term" value="F:DNA-binding transcription factor activity, RNA polymerase II-specific"/>
    <property type="evidence" value="ECO:0007669"/>
    <property type="project" value="InterPro"/>
</dbReference>
<dbReference type="Gene3D" id="4.10.240.10">
    <property type="entry name" value="Zn(2)-C6 fungal-type DNA-binding domain"/>
    <property type="match status" value="1"/>
</dbReference>
<dbReference type="OrthoDB" id="2441642at2759"/>
<dbReference type="PANTHER" id="PTHR31069:SF12">
    <property type="entry name" value="TRANSCRIPTION FACTOR DOMAIN-CONTAINING PROTEIN"/>
    <property type="match status" value="1"/>
</dbReference>